<name>A0A327XUR7_9RHOB</name>
<keyword evidence="7" id="KW-0732">Signal</keyword>
<feature type="chain" id="PRO_5016350092" evidence="7">
    <location>
        <begin position="22"/>
        <end position="241"/>
    </location>
</feature>
<proteinExistence type="inferred from homology"/>
<dbReference type="OrthoDB" id="7338723at2"/>
<dbReference type="PANTHER" id="PTHR22726:SF1">
    <property type="entry name" value="METALLOENDOPEPTIDASE OMA1, MITOCHONDRIAL"/>
    <property type="match status" value="1"/>
</dbReference>
<dbReference type="RefSeq" id="WP_009502689.1">
    <property type="nucleotide sequence ID" value="NZ_LIGK01000041.1"/>
</dbReference>
<evidence type="ECO:0000256" key="3">
    <source>
        <dbReference type="ARBA" id="ARBA00022801"/>
    </source>
</evidence>
<evidence type="ECO:0000256" key="5">
    <source>
        <dbReference type="ARBA" id="ARBA00023049"/>
    </source>
</evidence>
<dbReference type="GO" id="GO:0046872">
    <property type="term" value="F:metal ion binding"/>
    <property type="evidence" value="ECO:0007669"/>
    <property type="project" value="UniProtKB-KW"/>
</dbReference>
<dbReference type="CDD" id="cd07324">
    <property type="entry name" value="M48C_Oma1-like"/>
    <property type="match status" value="1"/>
</dbReference>
<keyword evidence="3 6" id="KW-0378">Hydrolase</keyword>
<dbReference type="PROSITE" id="PS51257">
    <property type="entry name" value="PROKAR_LIPOPROTEIN"/>
    <property type="match status" value="1"/>
</dbReference>
<dbReference type="GO" id="GO:0004222">
    <property type="term" value="F:metalloendopeptidase activity"/>
    <property type="evidence" value="ECO:0007669"/>
    <property type="project" value="InterPro"/>
</dbReference>
<keyword evidence="2" id="KW-0479">Metal-binding</keyword>
<dbReference type="GO" id="GO:0016020">
    <property type="term" value="C:membrane"/>
    <property type="evidence" value="ECO:0007669"/>
    <property type="project" value="TreeGrafter"/>
</dbReference>
<reference evidence="9 10" key="1">
    <citation type="submission" date="2018-06" db="EMBL/GenBank/DDBJ databases">
        <title>Genomic Encyclopedia of Archaeal and Bacterial Type Strains, Phase II (KMG-II): from individual species to whole genera.</title>
        <authorList>
            <person name="Goeker M."/>
        </authorList>
    </citation>
    <scope>NUCLEOTIDE SEQUENCE [LARGE SCALE GENOMIC DNA]</scope>
    <source>
        <strain evidence="9 10">DSM 22011</strain>
    </source>
</reference>
<organism evidence="9 10">
    <name type="scientific">Salipiger aestuarii</name>
    <dbReference type="NCBI Taxonomy" id="568098"/>
    <lineage>
        <taxon>Bacteria</taxon>
        <taxon>Pseudomonadati</taxon>
        <taxon>Pseudomonadota</taxon>
        <taxon>Alphaproteobacteria</taxon>
        <taxon>Rhodobacterales</taxon>
        <taxon>Roseobacteraceae</taxon>
        <taxon>Salipiger</taxon>
    </lineage>
</organism>
<sequence>MRRILPLIFLLLAACEAIPVATMPDNPASANPVSVGPARARAEQATRQFIAVASTVEPMAEDQCRRTTTGLNCDFLIVIDDRPASEPNAFQTLDAQGRPILAFNLAMIASVENADELAFVMSHESAHHILGHLARVEEDAAVGAIIFSGLAAMSGADAAAVRSAEEFGASVGARTFSKEYELQADQLGTIIALQAGYDPLKGAAFFARIPDPGDRFLGSHPPNAARVEIVRRTVQAYTTTN</sequence>
<dbReference type="InterPro" id="IPR051156">
    <property type="entry name" value="Mito/Outer_Membr_Metalloprot"/>
</dbReference>
<dbReference type="Gene3D" id="3.30.2010.10">
    <property type="entry name" value="Metalloproteases ('zincins'), catalytic domain"/>
    <property type="match status" value="1"/>
</dbReference>
<feature type="domain" description="Peptidase M48" evidence="8">
    <location>
        <begin position="84"/>
        <end position="232"/>
    </location>
</feature>
<evidence type="ECO:0000256" key="1">
    <source>
        <dbReference type="ARBA" id="ARBA00022670"/>
    </source>
</evidence>
<evidence type="ECO:0000313" key="9">
    <source>
        <dbReference type="EMBL" id="RAK12430.1"/>
    </source>
</evidence>
<evidence type="ECO:0000256" key="6">
    <source>
        <dbReference type="RuleBase" id="RU003983"/>
    </source>
</evidence>
<evidence type="ECO:0000259" key="8">
    <source>
        <dbReference type="Pfam" id="PF01435"/>
    </source>
</evidence>
<gene>
    <name evidence="9" type="ORF">ATI53_104239</name>
</gene>
<comment type="caution">
    <text evidence="9">The sequence shown here is derived from an EMBL/GenBank/DDBJ whole genome shotgun (WGS) entry which is preliminary data.</text>
</comment>
<dbReference type="Proteomes" id="UP000249165">
    <property type="component" value="Unassembled WGS sequence"/>
</dbReference>
<keyword evidence="1 6" id="KW-0645">Protease</keyword>
<evidence type="ECO:0000313" key="10">
    <source>
        <dbReference type="Proteomes" id="UP000249165"/>
    </source>
</evidence>
<feature type="signal peptide" evidence="7">
    <location>
        <begin position="1"/>
        <end position="21"/>
    </location>
</feature>
<comment type="cofactor">
    <cofactor evidence="6">
        <name>Zn(2+)</name>
        <dbReference type="ChEBI" id="CHEBI:29105"/>
    </cofactor>
    <text evidence="6">Binds 1 zinc ion per subunit.</text>
</comment>
<keyword evidence="4 6" id="KW-0862">Zinc</keyword>
<dbReference type="PANTHER" id="PTHR22726">
    <property type="entry name" value="METALLOENDOPEPTIDASE OMA1"/>
    <property type="match status" value="1"/>
</dbReference>
<keyword evidence="5 6" id="KW-0482">Metalloprotease</keyword>
<keyword evidence="10" id="KW-1185">Reference proteome</keyword>
<protein>
    <submittedName>
        <fullName evidence="9">Peptidase M48-like protein</fullName>
    </submittedName>
</protein>
<dbReference type="GO" id="GO:0051603">
    <property type="term" value="P:proteolysis involved in protein catabolic process"/>
    <property type="evidence" value="ECO:0007669"/>
    <property type="project" value="TreeGrafter"/>
</dbReference>
<evidence type="ECO:0000256" key="2">
    <source>
        <dbReference type="ARBA" id="ARBA00022723"/>
    </source>
</evidence>
<comment type="similarity">
    <text evidence="6">Belongs to the peptidase M48 family.</text>
</comment>
<evidence type="ECO:0000256" key="7">
    <source>
        <dbReference type="SAM" id="SignalP"/>
    </source>
</evidence>
<accession>A0A327XUR7</accession>
<dbReference type="AlphaFoldDB" id="A0A327XUR7"/>
<dbReference type="InterPro" id="IPR001915">
    <property type="entry name" value="Peptidase_M48"/>
</dbReference>
<evidence type="ECO:0000256" key="4">
    <source>
        <dbReference type="ARBA" id="ARBA00022833"/>
    </source>
</evidence>
<dbReference type="EMBL" id="QLMG01000042">
    <property type="protein sequence ID" value="RAK12430.1"/>
    <property type="molecule type" value="Genomic_DNA"/>
</dbReference>
<dbReference type="Pfam" id="PF01435">
    <property type="entry name" value="Peptidase_M48"/>
    <property type="match status" value="1"/>
</dbReference>